<proteinExistence type="predicted"/>
<feature type="transmembrane region" description="Helical" evidence="1">
    <location>
        <begin position="116"/>
        <end position="142"/>
    </location>
</feature>
<dbReference type="AlphaFoldDB" id="A0AA39GXS6"/>
<evidence type="ECO:0000313" key="3">
    <source>
        <dbReference type="Proteomes" id="UP001175271"/>
    </source>
</evidence>
<comment type="caution">
    <text evidence="2">The sequence shown here is derived from an EMBL/GenBank/DDBJ whole genome shotgun (WGS) entry which is preliminary data.</text>
</comment>
<dbReference type="Proteomes" id="UP001175271">
    <property type="component" value="Unassembled WGS sequence"/>
</dbReference>
<gene>
    <name evidence="2" type="ORF">QR680_000763</name>
</gene>
<feature type="transmembrane region" description="Helical" evidence="1">
    <location>
        <begin position="14"/>
        <end position="31"/>
    </location>
</feature>
<keyword evidence="3" id="KW-1185">Reference proteome</keyword>
<keyword evidence="1" id="KW-0812">Transmembrane</keyword>
<dbReference type="EMBL" id="JAUCMV010000005">
    <property type="protein sequence ID" value="KAK0394479.1"/>
    <property type="molecule type" value="Genomic_DNA"/>
</dbReference>
<feature type="transmembrane region" description="Helical" evidence="1">
    <location>
        <begin position="37"/>
        <end position="57"/>
    </location>
</feature>
<sequence length="164" mass="18935">MVFKIHVQSTVQQLYYHRVVIAGTLFIQLLVDRLYSVQDLPVTLSNFITIMIVYVMVRRTDETHLGADKRQYLKNRLQGAGRVFTLTILSTLRITLNSLLRDATCQQDVNNNMCTGALLSLFMSYMIMMLSFSDNWLVLCFFNYEEPVVVRRPHFNYLEAAPGG</sequence>
<keyword evidence="1" id="KW-1133">Transmembrane helix</keyword>
<reference evidence="2" key="1">
    <citation type="submission" date="2023-06" db="EMBL/GenBank/DDBJ databases">
        <title>Genomic analysis of the entomopathogenic nematode Steinernema hermaphroditum.</title>
        <authorList>
            <person name="Schwarz E.M."/>
            <person name="Heppert J.K."/>
            <person name="Baniya A."/>
            <person name="Schwartz H.T."/>
            <person name="Tan C.-H."/>
            <person name="Antoshechkin I."/>
            <person name="Sternberg P.W."/>
            <person name="Goodrich-Blair H."/>
            <person name="Dillman A.R."/>
        </authorList>
    </citation>
    <scope>NUCLEOTIDE SEQUENCE</scope>
    <source>
        <strain evidence="2">PS9179</strain>
        <tissue evidence="2">Whole animal</tissue>
    </source>
</reference>
<protein>
    <submittedName>
        <fullName evidence="2">Uncharacterized protein</fullName>
    </submittedName>
</protein>
<accession>A0AA39GXS6</accession>
<keyword evidence="1" id="KW-0472">Membrane</keyword>
<evidence type="ECO:0000313" key="2">
    <source>
        <dbReference type="EMBL" id="KAK0394479.1"/>
    </source>
</evidence>
<name>A0AA39GXS6_9BILA</name>
<feature type="transmembrane region" description="Helical" evidence="1">
    <location>
        <begin position="77"/>
        <end position="96"/>
    </location>
</feature>
<organism evidence="2 3">
    <name type="scientific">Steinernema hermaphroditum</name>
    <dbReference type="NCBI Taxonomy" id="289476"/>
    <lineage>
        <taxon>Eukaryota</taxon>
        <taxon>Metazoa</taxon>
        <taxon>Ecdysozoa</taxon>
        <taxon>Nematoda</taxon>
        <taxon>Chromadorea</taxon>
        <taxon>Rhabditida</taxon>
        <taxon>Tylenchina</taxon>
        <taxon>Panagrolaimomorpha</taxon>
        <taxon>Strongyloidoidea</taxon>
        <taxon>Steinernematidae</taxon>
        <taxon>Steinernema</taxon>
    </lineage>
</organism>
<evidence type="ECO:0000256" key="1">
    <source>
        <dbReference type="SAM" id="Phobius"/>
    </source>
</evidence>